<dbReference type="GO" id="GO:0004689">
    <property type="term" value="F:phosphorylase kinase activity"/>
    <property type="evidence" value="ECO:0007669"/>
    <property type="project" value="UniProtKB-EC"/>
</dbReference>
<dbReference type="GO" id="GO:0005977">
    <property type="term" value="P:glycogen metabolic process"/>
    <property type="evidence" value="ECO:0007669"/>
    <property type="project" value="UniProtKB-KW"/>
</dbReference>
<keyword evidence="9" id="KW-0112">Calmodulin-binding</keyword>
<comment type="subunit">
    <text evidence="11">Hexadecamer of 4 heterotetramers, each composed of alpha, beta, gamma, and delta subunits. Alpha (PHKA1 or PHKA2) and beta (PHKB) are regulatory subunits, gamma (PHKG1 or PHKG2) is the catalytic subunit, and delta is calmodulin.</text>
</comment>
<dbReference type="Pfam" id="PF00069">
    <property type="entry name" value="Pkinase"/>
    <property type="match status" value="1"/>
</dbReference>
<reference evidence="16" key="1">
    <citation type="submission" date="2021-02" db="EMBL/GenBank/DDBJ databases">
        <authorList>
            <person name="Nowell W R."/>
        </authorList>
    </citation>
    <scope>NUCLEOTIDE SEQUENCE</scope>
</reference>
<name>A0A815DFD4_9BILA</name>
<keyword evidence="4" id="KW-0321">Glycogen metabolism</keyword>
<organism evidence="16 17">
    <name type="scientific">Adineta steineri</name>
    <dbReference type="NCBI Taxonomy" id="433720"/>
    <lineage>
        <taxon>Eukaryota</taxon>
        <taxon>Metazoa</taxon>
        <taxon>Spiralia</taxon>
        <taxon>Gnathifera</taxon>
        <taxon>Rotifera</taxon>
        <taxon>Eurotatoria</taxon>
        <taxon>Bdelloidea</taxon>
        <taxon>Adinetida</taxon>
        <taxon>Adinetidae</taxon>
        <taxon>Adineta</taxon>
    </lineage>
</organism>
<evidence type="ECO:0000256" key="11">
    <source>
        <dbReference type="ARBA" id="ARBA00025890"/>
    </source>
</evidence>
<keyword evidence="17" id="KW-1185">Reference proteome</keyword>
<feature type="binding site" evidence="12">
    <location>
        <position position="51"/>
    </location>
    <ligand>
        <name>ATP</name>
        <dbReference type="ChEBI" id="CHEBI:30616"/>
    </ligand>
</feature>
<proteinExistence type="inferred from homology"/>
<dbReference type="EMBL" id="CAJNOI010000205">
    <property type="protein sequence ID" value="CAF1181674.1"/>
    <property type="molecule type" value="Genomic_DNA"/>
</dbReference>
<evidence type="ECO:0000256" key="13">
    <source>
        <dbReference type="RuleBase" id="RU000304"/>
    </source>
</evidence>
<dbReference type="EC" id="2.7.11.19" evidence="2"/>
<dbReference type="PROSITE" id="PS00108">
    <property type="entry name" value="PROTEIN_KINASE_ST"/>
    <property type="match status" value="1"/>
</dbReference>
<dbReference type="OrthoDB" id="419455at2759"/>
<keyword evidence="8 12" id="KW-0067">ATP-binding</keyword>
<comment type="catalytic activity">
    <reaction evidence="1">
        <text>2 ATP + phosphorylase b = 2 ADP + phosphorylase a.</text>
        <dbReference type="EC" id="2.7.11.19"/>
    </reaction>
</comment>
<dbReference type="PRINTS" id="PR01049">
    <property type="entry name" value="PHOSPHBKNASE"/>
</dbReference>
<dbReference type="GO" id="GO:0005524">
    <property type="term" value="F:ATP binding"/>
    <property type="evidence" value="ECO:0007669"/>
    <property type="project" value="UniProtKB-UniRule"/>
</dbReference>
<dbReference type="InterPro" id="IPR017441">
    <property type="entry name" value="Protein_kinase_ATP_BS"/>
</dbReference>
<comment type="caution">
    <text evidence="16">The sequence shown here is derived from an EMBL/GenBank/DDBJ whole genome shotgun (WGS) entry which is preliminary data.</text>
</comment>
<dbReference type="InterPro" id="IPR011009">
    <property type="entry name" value="Kinase-like_dom_sf"/>
</dbReference>
<dbReference type="GO" id="GO:0005516">
    <property type="term" value="F:calmodulin binding"/>
    <property type="evidence" value="ECO:0007669"/>
    <property type="project" value="UniProtKB-KW"/>
</dbReference>
<dbReference type="PROSITE" id="PS00107">
    <property type="entry name" value="PROTEIN_KINASE_ATP"/>
    <property type="match status" value="1"/>
</dbReference>
<evidence type="ECO:0000256" key="8">
    <source>
        <dbReference type="ARBA" id="ARBA00022840"/>
    </source>
</evidence>
<dbReference type="PANTHER" id="PTHR24347">
    <property type="entry name" value="SERINE/THREONINE-PROTEIN KINASE"/>
    <property type="match status" value="1"/>
</dbReference>
<keyword evidence="7" id="KW-0418">Kinase</keyword>
<evidence type="ECO:0000256" key="12">
    <source>
        <dbReference type="PROSITE-ProRule" id="PRU10141"/>
    </source>
</evidence>
<evidence type="ECO:0000256" key="7">
    <source>
        <dbReference type="ARBA" id="ARBA00022777"/>
    </source>
</evidence>
<evidence type="ECO:0000256" key="4">
    <source>
        <dbReference type="ARBA" id="ARBA00022600"/>
    </source>
</evidence>
<protein>
    <recommendedName>
        <fullName evidence="2">phosphorylase kinase</fullName>
        <ecNumber evidence="2">2.7.11.19</ecNumber>
    </recommendedName>
</protein>
<dbReference type="Gene3D" id="3.30.200.20">
    <property type="entry name" value="Phosphorylase Kinase, domain 1"/>
    <property type="match status" value="1"/>
</dbReference>
<evidence type="ECO:0000256" key="9">
    <source>
        <dbReference type="ARBA" id="ARBA00022860"/>
    </source>
</evidence>
<dbReference type="SUPFAM" id="SSF56112">
    <property type="entry name" value="Protein kinase-like (PK-like)"/>
    <property type="match status" value="1"/>
</dbReference>
<dbReference type="EMBL" id="CAJNOM010000258">
    <property type="protein sequence ID" value="CAF1292920.1"/>
    <property type="molecule type" value="Genomic_DNA"/>
</dbReference>
<evidence type="ECO:0000256" key="6">
    <source>
        <dbReference type="ARBA" id="ARBA00022741"/>
    </source>
</evidence>
<evidence type="ECO:0000313" key="15">
    <source>
        <dbReference type="EMBL" id="CAF1181674.1"/>
    </source>
</evidence>
<evidence type="ECO:0000256" key="1">
    <source>
        <dbReference type="ARBA" id="ARBA00001674"/>
    </source>
</evidence>
<dbReference type="InterPro" id="IPR008271">
    <property type="entry name" value="Ser/Thr_kinase_AS"/>
</dbReference>
<dbReference type="FunFam" id="3.30.200.20:FF:000138">
    <property type="entry name" value="Phosphorylase b kinase gamma catalytic chain, liver/testis"/>
    <property type="match status" value="1"/>
</dbReference>
<keyword evidence="5" id="KW-0808">Transferase</keyword>
<keyword evidence="3 13" id="KW-0723">Serine/threonine-protein kinase</keyword>
<evidence type="ECO:0000313" key="16">
    <source>
        <dbReference type="EMBL" id="CAF1292920.1"/>
    </source>
</evidence>
<sequence length="416" mass="48638">MAFDIDDELPDRESARQFYQKYDPKEVIGKGLSSVVRKCVEKATGKEYACKIIEFNDDNDLERSATLREIQILKLVGGHPNIIDIVASFETPNYVFIVMELCPNGELFDYLTKVVHLSEKRTRQIMSSILNAVNHLHSHHVVHRDLKPENILMDSTMNVKITDLGFAVQISENESLYDLFGTPGYMAPELLRCSQYDDMPGYGLPVDLWACGVILFTLLSGLPPFWHRKQHLMFRMIMDGQYTMAGSEWDDVSETAKDLIHHLLDIEPSERYTAAQALEHPFFNNERTRRRDFMAKRTLKAHIILIWSIHRLRTLHYRPQPIRGKELLENPYRFKSYRKMIDSAAFLLYGHWIKKDEHQNQNRATLFQTEEKSDLVRHEQLLEKRRLDRQESKLLRLQRQNGVDEGRALRQQVNGN</sequence>
<dbReference type="FunFam" id="1.10.510.10:FF:000571">
    <property type="entry name" value="Maternal embryonic leucine zipper kinase"/>
    <property type="match status" value="1"/>
</dbReference>
<dbReference type="Gene3D" id="1.10.510.10">
    <property type="entry name" value="Transferase(Phosphotransferase) domain 1"/>
    <property type="match status" value="1"/>
</dbReference>
<dbReference type="InterPro" id="IPR000719">
    <property type="entry name" value="Prot_kinase_dom"/>
</dbReference>
<evidence type="ECO:0000256" key="2">
    <source>
        <dbReference type="ARBA" id="ARBA00012432"/>
    </source>
</evidence>
<evidence type="ECO:0000313" key="17">
    <source>
        <dbReference type="Proteomes" id="UP000663832"/>
    </source>
</evidence>
<dbReference type="SMART" id="SM00220">
    <property type="entry name" value="S_TKc"/>
    <property type="match status" value="1"/>
</dbReference>
<dbReference type="GO" id="GO:0005964">
    <property type="term" value="C:phosphorylase kinase complex"/>
    <property type="evidence" value="ECO:0007669"/>
    <property type="project" value="InterPro"/>
</dbReference>
<dbReference type="PROSITE" id="PS50011">
    <property type="entry name" value="PROTEIN_KINASE_DOM"/>
    <property type="match status" value="1"/>
</dbReference>
<keyword evidence="10" id="KW-0119">Carbohydrate metabolism</keyword>
<feature type="domain" description="Protein kinase" evidence="14">
    <location>
        <begin position="22"/>
        <end position="283"/>
    </location>
</feature>
<gene>
    <name evidence="15" type="ORF">BJG266_LOCUS25800</name>
    <name evidence="16" type="ORF">QVE165_LOCUS30800</name>
</gene>
<evidence type="ECO:0000256" key="5">
    <source>
        <dbReference type="ARBA" id="ARBA00022679"/>
    </source>
</evidence>
<evidence type="ECO:0000256" key="3">
    <source>
        <dbReference type="ARBA" id="ARBA00022527"/>
    </source>
</evidence>
<dbReference type="Proteomes" id="UP000663877">
    <property type="component" value="Unassembled WGS sequence"/>
</dbReference>
<evidence type="ECO:0000256" key="10">
    <source>
        <dbReference type="ARBA" id="ARBA00023277"/>
    </source>
</evidence>
<accession>A0A815DFD4</accession>
<dbReference type="AlphaFoldDB" id="A0A815DFD4"/>
<keyword evidence="6 12" id="KW-0547">Nucleotide-binding</keyword>
<evidence type="ECO:0000259" key="14">
    <source>
        <dbReference type="PROSITE" id="PS50011"/>
    </source>
</evidence>
<comment type="similarity">
    <text evidence="13">Belongs to the protein kinase superfamily.</text>
</comment>
<dbReference type="InterPro" id="IPR002291">
    <property type="entry name" value="Phosph_kin_gamma"/>
</dbReference>
<dbReference type="Proteomes" id="UP000663832">
    <property type="component" value="Unassembled WGS sequence"/>
</dbReference>